<name>A0A2W2CST5_9ACTN</name>
<dbReference type="SUPFAM" id="SSF47413">
    <property type="entry name" value="lambda repressor-like DNA-binding domains"/>
    <property type="match status" value="1"/>
</dbReference>
<feature type="compositionally biased region" description="Basic and acidic residues" evidence="1">
    <location>
        <begin position="1"/>
        <end position="12"/>
    </location>
</feature>
<reference evidence="3 4" key="1">
    <citation type="submission" date="2018-01" db="EMBL/GenBank/DDBJ databases">
        <title>Draft genome sequence of Salinispora sp. 13K206.</title>
        <authorList>
            <person name="Sahin N."/>
            <person name="Saygin H."/>
            <person name="Ay H."/>
        </authorList>
    </citation>
    <scope>NUCLEOTIDE SEQUENCE [LARGE SCALE GENOMIC DNA]</scope>
    <source>
        <strain evidence="3 4">13K206</strain>
    </source>
</reference>
<proteinExistence type="predicted"/>
<dbReference type="InterPro" id="IPR001387">
    <property type="entry name" value="Cro/C1-type_HTH"/>
</dbReference>
<dbReference type="PROSITE" id="PS50943">
    <property type="entry name" value="HTH_CROC1"/>
    <property type="match status" value="1"/>
</dbReference>
<feature type="region of interest" description="Disordered" evidence="1">
    <location>
        <begin position="1"/>
        <end position="21"/>
    </location>
</feature>
<sequence length="315" mass="34161">MDGVEHIERADGVDNPSENLDQVGRVDRIGGVGDTRRALGGFLRARRGRVAPEHVGLVGGRRRRVRGLRREELAQLAGISVDYYVRLEQGRATQPSPEVLDALARALDLDAAERKHLATLAAARRGPAPRARVSPLLRRVLDDMAHFPAFATNDRLDIVAWNRLGAELFGGLADPGRRDRNQARYLFLDAASRVVFPEWEDRAGEAVGQLRVSAGRYPDDAELVALIAELSACSAEFRRIWAAGGVVMCGAGRKRLRHPIAGLVTLDYETLHVPAAPGETGLIVHVFSAEEGSQEAVALARLATAVADVRESRAG</sequence>
<dbReference type="PANTHER" id="PTHR35010">
    <property type="entry name" value="BLL4672 PROTEIN-RELATED"/>
    <property type="match status" value="1"/>
</dbReference>
<dbReference type="Gene3D" id="1.10.260.40">
    <property type="entry name" value="lambda repressor-like DNA-binding domains"/>
    <property type="match status" value="1"/>
</dbReference>
<dbReference type="EMBL" id="POUB01000023">
    <property type="protein sequence ID" value="PZG01643.1"/>
    <property type="molecule type" value="Genomic_DNA"/>
</dbReference>
<dbReference type="PANTHER" id="PTHR35010:SF2">
    <property type="entry name" value="BLL4672 PROTEIN"/>
    <property type="match status" value="1"/>
</dbReference>
<organism evidence="3 4">
    <name type="scientific">Micromonospora deserti</name>
    <dbReference type="NCBI Taxonomy" id="2070366"/>
    <lineage>
        <taxon>Bacteria</taxon>
        <taxon>Bacillati</taxon>
        <taxon>Actinomycetota</taxon>
        <taxon>Actinomycetes</taxon>
        <taxon>Micromonosporales</taxon>
        <taxon>Micromonosporaceae</taxon>
        <taxon>Micromonospora</taxon>
    </lineage>
</organism>
<evidence type="ECO:0000313" key="4">
    <source>
        <dbReference type="Proteomes" id="UP000248749"/>
    </source>
</evidence>
<keyword evidence="4" id="KW-1185">Reference proteome</keyword>
<dbReference type="AlphaFoldDB" id="A0A2W2CST5"/>
<gene>
    <name evidence="3" type="ORF">C1I99_06175</name>
</gene>
<evidence type="ECO:0000313" key="3">
    <source>
        <dbReference type="EMBL" id="PZG01643.1"/>
    </source>
</evidence>
<dbReference type="GO" id="GO:0003677">
    <property type="term" value="F:DNA binding"/>
    <property type="evidence" value="ECO:0007669"/>
    <property type="project" value="InterPro"/>
</dbReference>
<dbReference type="Proteomes" id="UP000248749">
    <property type="component" value="Unassembled WGS sequence"/>
</dbReference>
<feature type="domain" description="HTH cro/C1-type" evidence="2">
    <location>
        <begin position="61"/>
        <end position="114"/>
    </location>
</feature>
<dbReference type="SMART" id="SM00530">
    <property type="entry name" value="HTH_XRE"/>
    <property type="match status" value="1"/>
</dbReference>
<dbReference type="InterPro" id="IPR041413">
    <property type="entry name" value="MLTR_LBD"/>
</dbReference>
<evidence type="ECO:0000259" key="2">
    <source>
        <dbReference type="PROSITE" id="PS50943"/>
    </source>
</evidence>
<dbReference type="RefSeq" id="WP_111133235.1">
    <property type="nucleotide sequence ID" value="NZ_POUB01000023.1"/>
</dbReference>
<dbReference type="InterPro" id="IPR010982">
    <property type="entry name" value="Lambda_DNA-bd_dom_sf"/>
</dbReference>
<dbReference type="Pfam" id="PF13560">
    <property type="entry name" value="HTH_31"/>
    <property type="match status" value="1"/>
</dbReference>
<dbReference type="CDD" id="cd00093">
    <property type="entry name" value="HTH_XRE"/>
    <property type="match status" value="1"/>
</dbReference>
<dbReference type="Pfam" id="PF17765">
    <property type="entry name" value="MLTR_LBD"/>
    <property type="match status" value="1"/>
</dbReference>
<dbReference type="Gene3D" id="3.30.450.180">
    <property type="match status" value="1"/>
</dbReference>
<protein>
    <submittedName>
        <fullName evidence="3">XRE family transcriptional regulator</fullName>
    </submittedName>
</protein>
<comment type="caution">
    <text evidence="3">The sequence shown here is derived from an EMBL/GenBank/DDBJ whole genome shotgun (WGS) entry which is preliminary data.</text>
</comment>
<evidence type="ECO:0000256" key="1">
    <source>
        <dbReference type="SAM" id="MobiDB-lite"/>
    </source>
</evidence>
<accession>A0A2W2CST5</accession>
<dbReference type="OrthoDB" id="3806821at2"/>